<proteinExistence type="predicted"/>
<feature type="compositionally biased region" description="Polar residues" evidence="1">
    <location>
        <begin position="271"/>
        <end position="289"/>
    </location>
</feature>
<dbReference type="AlphaFoldDB" id="A0AAV2TW41"/>
<dbReference type="EMBL" id="CAXLJL010000723">
    <property type="protein sequence ID" value="CAL5140462.1"/>
    <property type="molecule type" value="Genomic_DNA"/>
</dbReference>
<protein>
    <recommendedName>
        <fullName evidence="2">ZSWIM3 N-terminal domain-containing protein</fullName>
    </recommendedName>
</protein>
<feature type="region of interest" description="Disordered" evidence="1">
    <location>
        <begin position="228"/>
        <end position="289"/>
    </location>
</feature>
<evidence type="ECO:0000259" key="2">
    <source>
        <dbReference type="Pfam" id="PF21599"/>
    </source>
</evidence>
<evidence type="ECO:0000313" key="3">
    <source>
        <dbReference type="EMBL" id="CAL5140462.1"/>
    </source>
</evidence>
<dbReference type="Pfam" id="PF21599">
    <property type="entry name" value="ZSWIM3_N"/>
    <property type="match status" value="1"/>
</dbReference>
<evidence type="ECO:0000313" key="4">
    <source>
        <dbReference type="Proteomes" id="UP001497525"/>
    </source>
</evidence>
<dbReference type="InterPro" id="IPR048325">
    <property type="entry name" value="ZSWIM3_N"/>
</dbReference>
<name>A0AAV2TW41_CALDB</name>
<sequence>MTPKRRKAEVSSVCAVASGAVSGGINADQPGEESVDITREFYNHFPRDATYQSFEAVESTLRSFQKSTGTSYVKRGSRTADEQLKRCGEFIPRRFMYKYVYFRCIHHRKDRTAPVWGRRFKDWGCPSVFKIVYEEGALHIQDGCSNLIMRHNHPLVPGAEWLYPNNRTRFTQEELGIIYGLMRTCKSSVQVREYIRVRFGVEMTADDFRRLRRKAKVACSSKWDLQPIQEPLPKDRDMEVDVDASASTCKNKEPGLGDTENEMKSDHKAKQATSSVNGESQETSKSTVLTEEEKVFKAREVTMELYEAAVTLEDASFVEAVTHIKAIADEMRDHGRIGVDSKRAVEFIPQLSVDNNEESQQ</sequence>
<comment type="caution">
    <text evidence="3">The sequence shown here is derived from an EMBL/GenBank/DDBJ whole genome shotgun (WGS) entry which is preliminary data.</text>
</comment>
<gene>
    <name evidence="3" type="ORF">CDAUBV1_LOCUS15778</name>
</gene>
<dbReference type="Proteomes" id="UP001497525">
    <property type="component" value="Unassembled WGS sequence"/>
</dbReference>
<reference evidence="3" key="1">
    <citation type="submission" date="2024-06" db="EMBL/GenBank/DDBJ databases">
        <authorList>
            <person name="Liu X."/>
            <person name="Lenzi L."/>
            <person name="Haldenby T S."/>
            <person name="Uol C."/>
        </authorList>
    </citation>
    <scope>NUCLEOTIDE SEQUENCE</scope>
</reference>
<evidence type="ECO:0000256" key="1">
    <source>
        <dbReference type="SAM" id="MobiDB-lite"/>
    </source>
</evidence>
<organism evidence="3 4">
    <name type="scientific">Calicophoron daubneyi</name>
    <name type="common">Rumen fluke</name>
    <name type="synonym">Paramphistomum daubneyi</name>
    <dbReference type="NCBI Taxonomy" id="300641"/>
    <lineage>
        <taxon>Eukaryota</taxon>
        <taxon>Metazoa</taxon>
        <taxon>Spiralia</taxon>
        <taxon>Lophotrochozoa</taxon>
        <taxon>Platyhelminthes</taxon>
        <taxon>Trematoda</taxon>
        <taxon>Digenea</taxon>
        <taxon>Plagiorchiida</taxon>
        <taxon>Pronocephalata</taxon>
        <taxon>Paramphistomoidea</taxon>
        <taxon>Paramphistomidae</taxon>
        <taxon>Calicophoron</taxon>
    </lineage>
</organism>
<feature type="domain" description="ZSWIM3 N-terminal" evidence="2">
    <location>
        <begin position="50"/>
        <end position="136"/>
    </location>
</feature>
<feature type="compositionally biased region" description="Basic and acidic residues" evidence="1">
    <location>
        <begin position="250"/>
        <end position="269"/>
    </location>
</feature>
<accession>A0AAV2TW41</accession>